<evidence type="ECO:0000256" key="1">
    <source>
        <dbReference type="SAM" id="MobiDB-lite"/>
    </source>
</evidence>
<comment type="caution">
    <text evidence="2">The sequence shown here is derived from an EMBL/GenBank/DDBJ whole genome shotgun (WGS) entry which is preliminary data.</text>
</comment>
<feature type="compositionally biased region" description="Acidic residues" evidence="1">
    <location>
        <begin position="686"/>
        <end position="699"/>
    </location>
</feature>
<organism evidence="2 3">
    <name type="scientific">Geotrichum candidum</name>
    <name type="common">Oospora lactis</name>
    <name type="synonym">Dipodascus geotrichum</name>
    <dbReference type="NCBI Taxonomy" id="1173061"/>
    <lineage>
        <taxon>Eukaryota</taxon>
        <taxon>Fungi</taxon>
        <taxon>Dikarya</taxon>
        <taxon>Ascomycota</taxon>
        <taxon>Saccharomycotina</taxon>
        <taxon>Dipodascomycetes</taxon>
        <taxon>Dipodascales</taxon>
        <taxon>Dipodascaceae</taxon>
        <taxon>Geotrichum</taxon>
    </lineage>
</organism>
<evidence type="ECO:0000313" key="3">
    <source>
        <dbReference type="Proteomes" id="UP000242525"/>
    </source>
</evidence>
<dbReference type="EMBL" id="CCBN010000001">
    <property type="protein sequence ID" value="CDO51522.1"/>
    <property type="molecule type" value="Genomic_DNA"/>
</dbReference>
<feature type="compositionally biased region" description="Basic residues" evidence="1">
    <location>
        <begin position="637"/>
        <end position="646"/>
    </location>
</feature>
<gene>
    <name evidence="2" type="ORF">BN980_GECA01s07589g</name>
</gene>
<feature type="compositionally biased region" description="Basic and acidic residues" evidence="1">
    <location>
        <begin position="597"/>
        <end position="606"/>
    </location>
</feature>
<dbReference type="AlphaFoldDB" id="A0A0J9X337"/>
<evidence type="ECO:0000313" key="2">
    <source>
        <dbReference type="EMBL" id="CDO51522.1"/>
    </source>
</evidence>
<name>A0A0J9X337_GEOCN</name>
<keyword evidence="3" id="KW-1185">Reference proteome</keyword>
<proteinExistence type="predicted"/>
<accession>A0A0J9X337</accession>
<feature type="compositionally biased region" description="Acidic residues" evidence="1">
    <location>
        <begin position="746"/>
        <end position="759"/>
    </location>
</feature>
<reference evidence="2" key="1">
    <citation type="submission" date="2014-03" db="EMBL/GenBank/DDBJ databases">
        <authorList>
            <person name="Casaregola S."/>
        </authorList>
    </citation>
    <scope>NUCLEOTIDE SEQUENCE [LARGE SCALE GENOMIC DNA]</scope>
    <source>
        <strain evidence="2">CLIB 918</strain>
    </source>
</reference>
<feature type="compositionally biased region" description="Basic residues" evidence="1">
    <location>
        <begin position="565"/>
        <end position="575"/>
    </location>
</feature>
<sequence>MTDETTSRTWTIAKCYRVLRPFQAALGRLNKLYPSLRAYPYHEGAPAENGSQHRRLRPSRRQIVTYSRQTASNSINKSINGRESSKSIKEEQLIRNLIQADEDNDGEALRQKTLAILQRWCSAECYECVVGIERAFRQLTLVVGSCDCKTDAMNNSTGLNTSGSLQQRCALGVGRAVALSAPAAEGEWYSHTEAPYLRCWRKTVVAGHAAQLLVNAFCTVPDDSINTSDSESDCENGSDNDEGKLVLGLLGREASLLVFPLFAVATQHLLTAQVLTAEYVKAVRAAPQNMANLWALPCLLRRDLIMLQDVLDLSYLVLEAGGASPQDVHLFLQTLPYEASGDNATTIMDFLQTCVTNPRIAASASIYPLFAYTLVYANCLPELDSMAKPHWLFGGLDDDDLGLTAQLLCEAPNRLRPLPGTDALECVLGYLLSQQKLQRKDLHIVEGGQALRQRLTRVVGLSSEHREIVCTALANAIRRPGPDSPPATASAETSWIQELLEKHGIDDLYVSTVHTGTRGAGKRKRKGAAIVYESGRENGHYTRSKLSRELDLNRSWPQSANRQHPQQKRNHITTRGRKENNPSTLIISSSEDSISDDPDHNWDSDTSRISGSCTEPEVGSSSSDDDSDDLNPVRLPRNPKRVRHLQPRITLVTPPISYYDESDSLLSSEPQEPQEPQEPRGVLVESDSDDSNDDSDDDMLLLHHPSANTSVASRRRGIRPPALLAYKKAPLRGRVAPSGSSSLLYDEGDDDDDDDLLMT</sequence>
<feature type="compositionally biased region" description="Polar residues" evidence="1">
    <location>
        <begin position="555"/>
        <end position="564"/>
    </location>
</feature>
<protein>
    <submittedName>
        <fullName evidence="2">Uncharacterized protein</fullName>
    </submittedName>
</protein>
<feature type="region of interest" description="Disordered" evidence="1">
    <location>
        <begin position="555"/>
        <end position="759"/>
    </location>
</feature>
<dbReference type="Proteomes" id="UP000242525">
    <property type="component" value="Unassembled WGS sequence"/>
</dbReference>